<evidence type="ECO:0000313" key="2">
    <source>
        <dbReference type="Proteomes" id="UP000245206"/>
    </source>
</evidence>
<evidence type="ECO:0000313" key="1">
    <source>
        <dbReference type="EMBL" id="GBF43113.1"/>
    </source>
</evidence>
<dbReference type="AlphaFoldDB" id="A0A2P2DEP2"/>
<name>A0A2P2DEP2_9LEPT</name>
<proteinExistence type="predicted"/>
<dbReference type="EMBL" id="BFAZ01000009">
    <property type="protein sequence ID" value="GBF43113.1"/>
    <property type="molecule type" value="Genomic_DNA"/>
</dbReference>
<dbReference type="Proteomes" id="UP000245206">
    <property type="component" value="Unassembled WGS sequence"/>
</dbReference>
<sequence>MDFYPDMNLEFKSSFVKTNQFFANTEDESLLPQKGLAARNLLNLSQLTKLHEIRKRHLKKGHQREGFHWD</sequence>
<keyword evidence="2" id="KW-1185">Reference proteome</keyword>
<protein>
    <submittedName>
        <fullName evidence="1">Uncharacterized protein</fullName>
    </submittedName>
</protein>
<reference evidence="2" key="1">
    <citation type="journal article" date="2019" name="Microbiol. Immunol.">
        <title>Molecular and phenotypic characterization of Leptospira johnsonii sp. nov., Leptospira ellinghausenii sp. nov. and Leptospira ryugenii sp. nov. isolated from soil and water in Japan.</title>
        <authorList>
            <person name="Masuzawa T."/>
            <person name="Saito M."/>
            <person name="Nakao R."/>
            <person name="Nikaido Y."/>
            <person name="Matsumoto M."/>
            <person name="Ogawa M."/>
            <person name="Yokoyama M."/>
            <person name="Hidaka Y."/>
            <person name="Tomita J."/>
            <person name="Sakakibara K."/>
            <person name="Suzuki K."/>
            <person name="Yasuda S."/>
            <person name="Sato H."/>
            <person name="Yamaguchi M."/>
            <person name="Yoshida S.I."/>
            <person name="Koizumi N."/>
            <person name="Kawamura Y."/>
        </authorList>
    </citation>
    <scope>NUCLEOTIDE SEQUENCE [LARGE SCALE GENOMIC DNA]</scope>
    <source>
        <strain evidence="2">E18</strain>
    </source>
</reference>
<gene>
    <name evidence="1" type="ORF">LPTSP2_24090</name>
</gene>
<accession>A0A2P2DEP2</accession>
<organism evidence="1 2">
    <name type="scientific">Leptospira ellinghausenii</name>
    <dbReference type="NCBI Taxonomy" id="1917822"/>
    <lineage>
        <taxon>Bacteria</taxon>
        <taxon>Pseudomonadati</taxon>
        <taxon>Spirochaetota</taxon>
        <taxon>Spirochaetia</taxon>
        <taxon>Leptospirales</taxon>
        <taxon>Leptospiraceae</taxon>
        <taxon>Leptospira</taxon>
    </lineage>
</organism>
<comment type="caution">
    <text evidence="1">The sequence shown here is derived from an EMBL/GenBank/DDBJ whole genome shotgun (WGS) entry which is preliminary data.</text>
</comment>